<dbReference type="Gene3D" id="2.40.50.140">
    <property type="entry name" value="Nucleic acid-binding proteins"/>
    <property type="match status" value="1"/>
</dbReference>
<reference evidence="5 6" key="1">
    <citation type="submission" date="2020-08" db="EMBL/GenBank/DDBJ databases">
        <title>Sequencing the genomes of 1000 actinobacteria strains.</title>
        <authorList>
            <person name="Klenk H.-P."/>
        </authorList>
    </citation>
    <scope>NUCLEOTIDE SEQUENCE [LARGE SCALE GENOMIC DNA]</scope>
    <source>
        <strain evidence="5 6">DSM 22826</strain>
    </source>
</reference>
<dbReference type="GO" id="GO:0006260">
    <property type="term" value="P:DNA replication"/>
    <property type="evidence" value="ECO:0007669"/>
    <property type="project" value="InterPro"/>
</dbReference>
<dbReference type="EMBL" id="JACHVS010000002">
    <property type="protein sequence ID" value="MBB2996915.1"/>
    <property type="molecule type" value="Genomic_DNA"/>
</dbReference>
<keyword evidence="6" id="KW-1185">Reference proteome</keyword>
<name>A0A839QQJ7_9MICC</name>
<dbReference type="AlphaFoldDB" id="A0A839QQJ7"/>
<dbReference type="GO" id="GO:0003697">
    <property type="term" value="F:single-stranded DNA binding"/>
    <property type="evidence" value="ECO:0007669"/>
    <property type="project" value="InterPro"/>
</dbReference>
<dbReference type="Pfam" id="PF00436">
    <property type="entry name" value="SSB"/>
    <property type="match status" value="1"/>
</dbReference>
<evidence type="ECO:0000256" key="3">
    <source>
        <dbReference type="RuleBase" id="RU000524"/>
    </source>
</evidence>
<dbReference type="GO" id="GO:0009295">
    <property type="term" value="C:nucleoid"/>
    <property type="evidence" value="ECO:0007669"/>
    <property type="project" value="TreeGrafter"/>
</dbReference>
<dbReference type="InterPro" id="IPR000424">
    <property type="entry name" value="Primosome_PriB/ssb"/>
</dbReference>
<dbReference type="SUPFAM" id="SSF50249">
    <property type="entry name" value="Nucleic acid-binding proteins"/>
    <property type="match status" value="1"/>
</dbReference>
<protein>
    <recommendedName>
        <fullName evidence="3">Single-stranded DNA-binding protein</fullName>
    </recommendedName>
</protein>
<dbReference type="InterPro" id="IPR011344">
    <property type="entry name" value="ssDNA-bd"/>
</dbReference>
<accession>A0A839QQJ7</accession>
<dbReference type="InterPro" id="IPR012340">
    <property type="entry name" value="NA-bd_OB-fold"/>
</dbReference>
<dbReference type="CDD" id="cd04496">
    <property type="entry name" value="SSB_OBF"/>
    <property type="match status" value="1"/>
</dbReference>
<proteinExistence type="predicted"/>
<dbReference type="PANTHER" id="PTHR10302:SF27">
    <property type="entry name" value="SINGLE-STRANDED DNA-BINDING PROTEIN"/>
    <property type="match status" value="1"/>
</dbReference>
<dbReference type="PROSITE" id="PS50935">
    <property type="entry name" value="SSB"/>
    <property type="match status" value="1"/>
</dbReference>
<evidence type="ECO:0000313" key="6">
    <source>
        <dbReference type="Proteomes" id="UP000523000"/>
    </source>
</evidence>
<evidence type="ECO:0000256" key="1">
    <source>
        <dbReference type="ARBA" id="ARBA00023125"/>
    </source>
</evidence>
<dbReference type="RefSeq" id="WP_183512486.1">
    <property type="nucleotide sequence ID" value="NZ_BAABGK010000096.1"/>
</dbReference>
<comment type="caution">
    <text evidence="5">The sequence shown here is derived from an EMBL/GenBank/DDBJ whole genome shotgun (WGS) entry which is preliminary data.</text>
</comment>
<gene>
    <name evidence="5" type="ORF">E9229_003162</name>
</gene>
<dbReference type="PANTHER" id="PTHR10302">
    <property type="entry name" value="SINGLE-STRANDED DNA-BINDING PROTEIN"/>
    <property type="match status" value="1"/>
</dbReference>
<evidence type="ECO:0000313" key="5">
    <source>
        <dbReference type="EMBL" id="MBB2996915.1"/>
    </source>
</evidence>
<dbReference type="NCBIfam" id="TIGR00621">
    <property type="entry name" value="ssb"/>
    <property type="match status" value="1"/>
</dbReference>
<evidence type="ECO:0000256" key="4">
    <source>
        <dbReference type="SAM" id="MobiDB-lite"/>
    </source>
</evidence>
<feature type="region of interest" description="Disordered" evidence="4">
    <location>
        <begin position="164"/>
        <end position="193"/>
    </location>
</feature>
<dbReference type="Proteomes" id="UP000523000">
    <property type="component" value="Unassembled WGS sequence"/>
</dbReference>
<keyword evidence="1 2" id="KW-0238">DNA-binding</keyword>
<evidence type="ECO:0000256" key="2">
    <source>
        <dbReference type="PROSITE-ProRule" id="PRU00252"/>
    </source>
</evidence>
<sequence>MTEFITVRGSVGTDPQHVVTTSGQGMGKFRLAANERRLNKESGKWEDFHTNWFSVTGFRELGRNIVASLNKGDRIVVTGRLKINEFQRADGTMGQSADIEADSVGHDLAWGTSMFSRTPKRGERDEFAAGPYLADGEPENSTKGGLSPVGWPVEAHSAMVRVIDADGESGEKCPATEGRDQDADAVSQDRGVA</sequence>
<organism evidence="5 6">
    <name type="scientific">Paeniglutamicibacter cryotolerans</name>
    <dbReference type="NCBI Taxonomy" id="670079"/>
    <lineage>
        <taxon>Bacteria</taxon>
        <taxon>Bacillati</taxon>
        <taxon>Actinomycetota</taxon>
        <taxon>Actinomycetes</taxon>
        <taxon>Micrococcales</taxon>
        <taxon>Micrococcaceae</taxon>
        <taxon>Paeniglutamicibacter</taxon>
    </lineage>
</organism>